<accession>A0A4V5N7Q6</accession>
<feature type="region of interest" description="Disordered" evidence="1">
    <location>
        <begin position="613"/>
        <end position="817"/>
    </location>
</feature>
<proteinExistence type="predicted"/>
<gene>
    <name evidence="2" type="ORF">B0A54_09058</name>
</gene>
<comment type="caution">
    <text evidence="2">The sequence shown here is derived from an EMBL/GenBank/DDBJ whole genome shotgun (WGS) entry which is preliminary data.</text>
</comment>
<feature type="compositionally biased region" description="Polar residues" evidence="1">
    <location>
        <begin position="620"/>
        <end position="639"/>
    </location>
</feature>
<evidence type="ECO:0000313" key="2">
    <source>
        <dbReference type="EMBL" id="TKA40599.1"/>
    </source>
</evidence>
<feature type="compositionally biased region" description="Polar residues" evidence="1">
    <location>
        <begin position="314"/>
        <end position="325"/>
    </location>
</feature>
<dbReference type="AlphaFoldDB" id="A0A4V5N7Q6"/>
<dbReference type="Proteomes" id="UP000310066">
    <property type="component" value="Unassembled WGS sequence"/>
</dbReference>
<feature type="compositionally biased region" description="Basic residues" evidence="1">
    <location>
        <begin position="803"/>
        <end position="815"/>
    </location>
</feature>
<dbReference type="EMBL" id="NAJP01000032">
    <property type="protein sequence ID" value="TKA40599.1"/>
    <property type="molecule type" value="Genomic_DNA"/>
</dbReference>
<dbReference type="OrthoDB" id="3882640at2759"/>
<protein>
    <submittedName>
        <fullName evidence="2">Uncharacterized protein</fullName>
    </submittedName>
</protein>
<evidence type="ECO:0000313" key="3">
    <source>
        <dbReference type="Proteomes" id="UP000310066"/>
    </source>
</evidence>
<feature type="compositionally biased region" description="Basic and acidic residues" evidence="1">
    <location>
        <begin position="174"/>
        <end position="185"/>
    </location>
</feature>
<feature type="compositionally biased region" description="Low complexity" evidence="1">
    <location>
        <begin position="786"/>
        <end position="795"/>
    </location>
</feature>
<name>A0A4V5N7Q6_9PEZI</name>
<feature type="compositionally biased region" description="Basic and acidic residues" evidence="1">
    <location>
        <begin position="764"/>
        <end position="774"/>
    </location>
</feature>
<feature type="region of interest" description="Disordered" evidence="1">
    <location>
        <begin position="174"/>
        <end position="209"/>
    </location>
</feature>
<evidence type="ECO:0000256" key="1">
    <source>
        <dbReference type="SAM" id="MobiDB-lite"/>
    </source>
</evidence>
<sequence length="837" mass="90880">MCTGYQTNYACGHRIKTLGVPCLMANRSCPGVQIGPPPVIDKRNCGPCRAWLGFQVITSHRSIANAMQLTIELSAIRESDDDVCIHAGACMPIQPLQRFVVTPAGYDTVEDVLQKGIERLMELYNMDTTCLRLGSAKNEMNAALAPSLKMRDLYPLTAPNAERIMHVTPMRLRSDRMTSHKRPIDHLPSAQAHGPKRPRRREPVHKKPLVPKNKETTLVRQLRLTGRSETVLQLPPRATGVAGPSQANSEIEDDPDAPFTSIFPGSDAGDAVEIDDDIVVPSSHVPNPRQARYSGNFVTPQLRKTAAALFLSSQERPLSQQQITPQIRHPPQSERSYEPPSASQPWRSSPVSAQTARMKSSSAKKWTLDERELVAAGLRAGLSSGDIAKKYNLDKTNSAIRNCKRWLLDRKPHLLDPCDFDNAAADKLSKSARRLNRTIVDSDDESHSRAAASLAVAPTPAEDRARIVQPATADDVFNETASVMANVEGLVRDSARRRVLKRKSAHGEDELVMAGGLALKEVDDVALVPGTATSTSQNPVHTTAEKLIMDSDAEEQSVFVAETAEEENIVDERAAKGTSVAETAADVTPPAHIEKHALLGKLVPIIPRAAASPGIGSDISVEQSRTGMTDAQSSITNGQLDDAESSDGEGVGDAVLAHLSGDERNGDREDDWDTRSYLSDLSGGGAQIVPKQVDVETPGCILGDVSDSGSDLDKNEDEDEESDDESDEFYDAASCASPTQPQSPPTVPSPPPPPPPPVLSKHHQRDDVREKGNAADDPEQTDVTWASAAVAAVRAGKSEQRSLRRREQKKRRRGRIREQTFIVGFAPPERVVLEGHP</sequence>
<feature type="region of interest" description="Disordered" evidence="1">
    <location>
        <begin position="314"/>
        <end position="364"/>
    </location>
</feature>
<feature type="compositionally biased region" description="Pro residues" evidence="1">
    <location>
        <begin position="741"/>
        <end position="758"/>
    </location>
</feature>
<reference evidence="2 3" key="1">
    <citation type="submission" date="2017-03" db="EMBL/GenBank/DDBJ databases">
        <title>Genomes of endolithic fungi from Antarctica.</title>
        <authorList>
            <person name="Coleine C."/>
            <person name="Masonjones S."/>
            <person name="Stajich J.E."/>
        </authorList>
    </citation>
    <scope>NUCLEOTIDE SEQUENCE [LARGE SCALE GENOMIC DNA]</scope>
    <source>
        <strain evidence="2 3">CCFEE 5311</strain>
    </source>
</reference>
<feature type="compositionally biased region" description="Basic residues" evidence="1">
    <location>
        <begin position="194"/>
        <end position="209"/>
    </location>
</feature>
<feature type="compositionally biased region" description="Acidic residues" evidence="1">
    <location>
        <begin position="714"/>
        <end position="730"/>
    </location>
</feature>
<feature type="compositionally biased region" description="Polar residues" evidence="1">
    <location>
        <begin position="341"/>
        <end position="364"/>
    </location>
</feature>
<organism evidence="2 3">
    <name type="scientific">Friedmanniomyces endolithicus</name>
    <dbReference type="NCBI Taxonomy" id="329885"/>
    <lineage>
        <taxon>Eukaryota</taxon>
        <taxon>Fungi</taxon>
        <taxon>Dikarya</taxon>
        <taxon>Ascomycota</taxon>
        <taxon>Pezizomycotina</taxon>
        <taxon>Dothideomycetes</taxon>
        <taxon>Dothideomycetidae</taxon>
        <taxon>Mycosphaerellales</taxon>
        <taxon>Teratosphaeriaceae</taxon>
        <taxon>Friedmanniomyces</taxon>
    </lineage>
</organism>
<feature type="region of interest" description="Disordered" evidence="1">
    <location>
        <begin position="237"/>
        <end position="257"/>
    </location>
</feature>